<evidence type="ECO:0000313" key="2">
    <source>
        <dbReference type="Proteomes" id="UP001157006"/>
    </source>
</evidence>
<organism evidence="1 2">
    <name type="scientific">Vicia faba</name>
    <name type="common">Broad bean</name>
    <name type="synonym">Faba vulgaris</name>
    <dbReference type="NCBI Taxonomy" id="3906"/>
    <lineage>
        <taxon>Eukaryota</taxon>
        <taxon>Viridiplantae</taxon>
        <taxon>Streptophyta</taxon>
        <taxon>Embryophyta</taxon>
        <taxon>Tracheophyta</taxon>
        <taxon>Spermatophyta</taxon>
        <taxon>Magnoliopsida</taxon>
        <taxon>eudicotyledons</taxon>
        <taxon>Gunneridae</taxon>
        <taxon>Pentapetalae</taxon>
        <taxon>rosids</taxon>
        <taxon>fabids</taxon>
        <taxon>Fabales</taxon>
        <taxon>Fabaceae</taxon>
        <taxon>Papilionoideae</taxon>
        <taxon>50 kb inversion clade</taxon>
        <taxon>NPAAA clade</taxon>
        <taxon>Hologalegina</taxon>
        <taxon>IRL clade</taxon>
        <taxon>Fabeae</taxon>
        <taxon>Vicia</taxon>
    </lineage>
</organism>
<evidence type="ECO:0000313" key="1">
    <source>
        <dbReference type="EMBL" id="CAI8600829.1"/>
    </source>
</evidence>
<protein>
    <submittedName>
        <fullName evidence="1">Uncharacterized protein</fullName>
    </submittedName>
</protein>
<proteinExistence type="predicted"/>
<dbReference type="AlphaFoldDB" id="A0AAV0ZSU7"/>
<accession>A0AAV0ZSU7</accession>
<dbReference type="EMBL" id="OX451737">
    <property type="protein sequence ID" value="CAI8600829.1"/>
    <property type="molecule type" value="Genomic_DNA"/>
</dbReference>
<reference evidence="1 2" key="1">
    <citation type="submission" date="2023-01" db="EMBL/GenBank/DDBJ databases">
        <authorList>
            <person name="Kreplak J."/>
        </authorList>
    </citation>
    <scope>NUCLEOTIDE SEQUENCE [LARGE SCALE GENOMIC DNA]</scope>
</reference>
<keyword evidence="2" id="KW-1185">Reference proteome</keyword>
<dbReference type="Proteomes" id="UP001157006">
    <property type="component" value="Chromosome 2"/>
</dbReference>
<sequence length="130" mass="14912">MRSTRSSGNYSQVEKQLRCSETFEEIDPEVAVSKRFGHLCKNERVFVDQVTDALKHFYDGSWEENQATTLTASLSFSPWISPSFNITSYFLRSFFISAKPLTSASFNKLHTFQYLSSINTVRHAIVRLLS</sequence>
<name>A0AAV0ZSU7_VICFA</name>
<gene>
    <name evidence="1" type="ORF">VFH_II242720</name>
</gene>